<dbReference type="Pfam" id="PF00440">
    <property type="entry name" value="TetR_N"/>
    <property type="match status" value="1"/>
</dbReference>
<dbReference type="GO" id="GO:0000976">
    <property type="term" value="F:transcription cis-regulatory region binding"/>
    <property type="evidence" value="ECO:0007669"/>
    <property type="project" value="TreeGrafter"/>
</dbReference>
<dbReference type="InterPro" id="IPR050109">
    <property type="entry name" value="HTH-type_TetR-like_transc_reg"/>
</dbReference>
<feature type="domain" description="HTH tetR-type" evidence="5">
    <location>
        <begin position="33"/>
        <end position="93"/>
    </location>
</feature>
<evidence type="ECO:0000259" key="5">
    <source>
        <dbReference type="PROSITE" id="PS50977"/>
    </source>
</evidence>
<evidence type="ECO:0000313" key="6">
    <source>
        <dbReference type="EMBL" id="SAL78952.1"/>
    </source>
</evidence>
<keyword evidence="1" id="KW-0805">Transcription regulation</keyword>
<evidence type="ECO:0000256" key="2">
    <source>
        <dbReference type="ARBA" id="ARBA00023125"/>
    </source>
</evidence>
<evidence type="ECO:0000256" key="3">
    <source>
        <dbReference type="ARBA" id="ARBA00023163"/>
    </source>
</evidence>
<dbReference type="SUPFAM" id="SSF46689">
    <property type="entry name" value="Homeodomain-like"/>
    <property type="match status" value="1"/>
</dbReference>
<dbReference type="Proteomes" id="UP000054770">
    <property type="component" value="Unassembled WGS sequence"/>
</dbReference>
<dbReference type="InterPro" id="IPR009057">
    <property type="entry name" value="Homeodomain-like_sf"/>
</dbReference>
<evidence type="ECO:0000313" key="7">
    <source>
        <dbReference type="Proteomes" id="UP000054770"/>
    </source>
</evidence>
<protein>
    <submittedName>
        <fullName evidence="6">TetR family transcriptional regulator</fullName>
    </submittedName>
</protein>
<dbReference type="GO" id="GO:0003700">
    <property type="term" value="F:DNA-binding transcription factor activity"/>
    <property type="evidence" value="ECO:0007669"/>
    <property type="project" value="TreeGrafter"/>
</dbReference>
<keyword evidence="3" id="KW-0804">Transcription</keyword>
<dbReference type="PANTHER" id="PTHR30055:SF234">
    <property type="entry name" value="HTH-TYPE TRANSCRIPTIONAL REGULATOR BETI"/>
    <property type="match status" value="1"/>
</dbReference>
<name>A0A158KCU5_9BURK</name>
<sequence length="229" mass="25474">MKTMAIKITSADILGKERDKPADTKVRLRGNKASRIPEILEASIEVFASEGYAGYSANRVAQAVGIRLSTLQHYFGTREQLLHATIRESYSRYIERYSKLSENKLRTPEARLDALIDDFFDDVLVDATQPKSSVAAFCLDIWTLAERDKGVSELVVEGNKQLCQIWIDLIAAINPTLSAAECTMRGTLIMAHVQGLIVFCRRSGPSVPEREALRRATKGVWRALSNAST</sequence>
<dbReference type="PANTHER" id="PTHR30055">
    <property type="entry name" value="HTH-TYPE TRANSCRIPTIONAL REGULATOR RUTR"/>
    <property type="match status" value="1"/>
</dbReference>
<dbReference type="Gene3D" id="1.10.357.10">
    <property type="entry name" value="Tetracycline Repressor, domain 2"/>
    <property type="match status" value="1"/>
</dbReference>
<dbReference type="EMBL" id="FCON02000081">
    <property type="protein sequence ID" value="SAL78952.1"/>
    <property type="molecule type" value="Genomic_DNA"/>
</dbReference>
<evidence type="ECO:0000256" key="4">
    <source>
        <dbReference type="PROSITE-ProRule" id="PRU00335"/>
    </source>
</evidence>
<keyword evidence="7" id="KW-1185">Reference proteome</keyword>
<dbReference type="InterPro" id="IPR001647">
    <property type="entry name" value="HTH_TetR"/>
</dbReference>
<proteinExistence type="predicted"/>
<reference evidence="6" key="1">
    <citation type="submission" date="2016-01" db="EMBL/GenBank/DDBJ databases">
        <authorList>
            <person name="Peeters C."/>
        </authorList>
    </citation>
    <scope>NUCLEOTIDE SEQUENCE [LARGE SCALE GENOMIC DNA]</scope>
    <source>
        <strain evidence="6">LMG 22940</strain>
    </source>
</reference>
<dbReference type="PRINTS" id="PR00455">
    <property type="entry name" value="HTHTETR"/>
</dbReference>
<keyword evidence="2 4" id="KW-0238">DNA-binding</keyword>
<evidence type="ECO:0000256" key="1">
    <source>
        <dbReference type="ARBA" id="ARBA00023015"/>
    </source>
</evidence>
<dbReference type="OrthoDB" id="8586619at2"/>
<dbReference type="RefSeq" id="WP_087647557.1">
    <property type="nucleotide sequence ID" value="NZ_FCON02000081.1"/>
</dbReference>
<dbReference type="PROSITE" id="PS50977">
    <property type="entry name" value="HTH_TETR_2"/>
    <property type="match status" value="1"/>
</dbReference>
<comment type="caution">
    <text evidence="6">The sequence shown here is derived from an EMBL/GenBank/DDBJ whole genome shotgun (WGS) entry which is preliminary data.</text>
</comment>
<gene>
    <name evidence="6" type="ORF">AWB68_05532</name>
</gene>
<organism evidence="6 7">
    <name type="scientific">Caballeronia choica</name>
    <dbReference type="NCBI Taxonomy" id="326476"/>
    <lineage>
        <taxon>Bacteria</taxon>
        <taxon>Pseudomonadati</taxon>
        <taxon>Pseudomonadota</taxon>
        <taxon>Betaproteobacteria</taxon>
        <taxon>Burkholderiales</taxon>
        <taxon>Burkholderiaceae</taxon>
        <taxon>Caballeronia</taxon>
    </lineage>
</organism>
<feature type="DNA-binding region" description="H-T-H motif" evidence="4">
    <location>
        <begin position="56"/>
        <end position="75"/>
    </location>
</feature>
<dbReference type="AlphaFoldDB" id="A0A158KCU5"/>
<accession>A0A158KCU5</accession>